<feature type="domain" description="AGC-kinase C-terminal" evidence="14">
    <location>
        <begin position="334"/>
        <end position="405"/>
    </location>
</feature>
<dbReference type="Pfam" id="PF00069">
    <property type="entry name" value="Pkinase"/>
    <property type="match status" value="1"/>
</dbReference>
<dbReference type="InterPro" id="IPR000719">
    <property type="entry name" value="Prot_kinase_dom"/>
</dbReference>
<dbReference type="EMBL" id="JTDE01005739">
    <property type="protein sequence ID" value="KAF7247588.1"/>
    <property type="molecule type" value="Genomic_DNA"/>
</dbReference>
<evidence type="ECO:0000256" key="9">
    <source>
        <dbReference type="ARBA" id="ARBA00047899"/>
    </source>
</evidence>
<dbReference type="SMART" id="SM00133">
    <property type="entry name" value="S_TK_X"/>
    <property type="match status" value="1"/>
</dbReference>
<evidence type="ECO:0000256" key="6">
    <source>
        <dbReference type="ARBA" id="ARBA00022741"/>
    </source>
</evidence>
<dbReference type="Proteomes" id="UP000822476">
    <property type="component" value="Unassembled WGS sequence"/>
</dbReference>
<comment type="catalytic activity">
    <reaction evidence="9">
        <text>L-threonyl-[protein] + ATP = O-phospho-L-threonyl-[protein] + ADP + H(+)</text>
        <dbReference type="Rhea" id="RHEA:46608"/>
        <dbReference type="Rhea" id="RHEA-COMP:11060"/>
        <dbReference type="Rhea" id="RHEA-COMP:11605"/>
        <dbReference type="ChEBI" id="CHEBI:15378"/>
        <dbReference type="ChEBI" id="CHEBI:30013"/>
        <dbReference type="ChEBI" id="CHEBI:30616"/>
        <dbReference type="ChEBI" id="CHEBI:61977"/>
        <dbReference type="ChEBI" id="CHEBI:456216"/>
        <dbReference type="EC" id="2.7.11.1"/>
    </reaction>
</comment>
<name>A0A8S9YH23_9TREM</name>
<evidence type="ECO:0000256" key="5">
    <source>
        <dbReference type="ARBA" id="ARBA00022679"/>
    </source>
</evidence>
<dbReference type="OrthoDB" id="63267at2759"/>
<keyword evidence="16" id="KW-1185">Reference proteome</keyword>
<keyword evidence="5" id="KW-0808">Transferase</keyword>
<dbReference type="FunFam" id="1.10.510.10:FF:000008">
    <property type="entry name" value="Non-specific serine/threonine protein kinase"/>
    <property type="match status" value="1"/>
</dbReference>
<keyword evidence="8 11" id="KW-0067">ATP-binding</keyword>
<organism evidence="15 16">
    <name type="scientific">Paragonimus skrjabini miyazakii</name>
    <dbReference type="NCBI Taxonomy" id="59628"/>
    <lineage>
        <taxon>Eukaryota</taxon>
        <taxon>Metazoa</taxon>
        <taxon>Spiralia</taxon>
        <taxon>Lophotrochozoa</taxon>
        <taxon>Platyhelminthes</taxon>
        <taxon>Trematoda</taxon>
        <taxon>Digenea</taxon>
        <taxon>Plagiorchiida</taxon>
        <taxon>Troglotremata</taxon>
        <taxon>Troglotrematidae</taxon>
        <taxon>Paragonimus</taxon>
    </lineage>
</organism>
<reference evidence="15" key="1">
    <citation type="submission" date="2019-07" db="EMBL/GenBank/DDBJ databases">
        <title>Annotation for the trematode Paragonimus miyazaki's.</title>
        <authorList>
            <person name="Choi Y.-J."/>
        </authorList>
    </citation>
    <scope>NUCLEOTIDE SEQUENCE</scope>
    <source>
        <strain evidence="15">Japan</strain>
    </source>
</reference>
<dbReference type="EC" id="2.7.11.1" evidence="2"/>
<dbReference type="Gene3D" id="1.10.510.10">
    <property type="entry name" value="Transferase(Phosphotransferase) domain 1"/>
    <property type="match status" value="1"/>
</dbReference>
<evidence type="ECO:0000256" key="2">
    <source>
        <dbReference type="ARBA" id="ARBA00012513"/>
    </source>
</evidence>
<dbReference type="PANTHER" id="PTHR24351">
    <property type="entry name" value="RIBOSOMAL PROTEIN S6 KINASE"/>
    <property type="match status" value="1"/>
</dbReference>
<dbReference type="SUPFAM" id="SSF56112">
    <property type="entry name" value="Protein kinase-like (PK-like)"/>
    <property type="match status" value="1"/>
</dbReference>
<dbReference type="InterPro" id="IPR017892">
    <property type="entry name" value="Pkinase_C"/>
</dbReference>
<comment type="catalytic activity">
    <reaction evidence="10">
        <text>L-seryl-[protein] + ATP = O-phospho-L-seryl-[protein] + ADP + H(+)</text>
        <dbReference type="Rhea" id="RHEA:17989"/>
        <dbReference type="Rhea" id="RHEA-COMP:9863"/>
        <dbReference type="Rhea" id="RHEA-COMP:11604"/>
        <dbReference type="ChEBI" id="CHEBI:15378"/>
        <dbReference type="ChEBI" id="CHEBI:29999"/>
        <dbReference type="ChEBI" id="CHEBI:30616"/>
        <dbReference type="ChEBI" id="CHEBI:83421"/>
        <dbReference type="ChEBI" id="CHEBI:456216"/>
        <dbReference type="EC" id="2.7.11.1"/>
    </reaction>
</comment>
<dbReference type="PROSITE" id="PS00107">
    <property type="entry name" value="PROTEIN_KINASE_ATP"/>
    <property type="match status" value="1"/>
</dbReference>
<dbReference type="GO" id="GO:0004674">
    <property type="term" value="F:protein serine/threonine kinase activity"/>
    <property type="evidence" value="ECO:0007669"/>
    <property type="project" value="UniProtKB-KW"/>
</dbReference>
<evidence type="ECO:0000313" key="15">
    <source>
        <dbReference type="EMBL" id="KAF7247588.1"/>
    </source>
</evidence>
<comment type="similarity">
    <text evidence="1">Belongs to the protein kinase superfamily. AGC Ser/Thr protein kinase family. S6 kinase subfamily.</text>
</comment>
<dbReference type="SMART" id="SM00220">
    <property type="entry name" value="S_TKc"/>
    <property type="match status" value="1"/>
</dbReference>
<evidence type="ECO:0000256" key="4">
    <source>
        <dbReference type="ARBA" id="ARBA00022553"/>
    </source>
</evidence>
<sequence>MASAGVFQLDMPDASSFEEGEEVSDDYHPLTPGIEDDFLEHGPLKPEELHDHVETVEICEETVNPGQPKVRPHDFQLLKVLGKGGYGKVFLARKIDTGQTYAMKVLKKASIVTNAKDTAHTKSERNILEMIRHPFLVQLHYAFQSPGKLYLVLEFLAGGELFMQLEKEGVFMEDQASFYLAEITLAIGHLHSMGIIYRDLKPENVLLDIGGHVKLTDFGLSKERVDRDNLTHTFCGTIEYMAPEILLRQGHGKAVDWWSLGTLMYDMLSGAPPFAGEDRKQTIDLIIRGEYVLVPYLSREAASMLSKLLVVDVNRRLGSGPADAEAIKSHLFFRSTNWDRVLKRQVEPPFRPTLSSDTDVSLFDPKFTQENPVESPDEGLPISDGVNDVFQGFTYVDPSVHIDMARDPWASQRPCCRSRRRSGIYASGSPGFVGHTLMASTTGLIPGGSSHGIPHAGTPHPEQLPPTTISGPPSIHSQQEPFVFAEDFEDMDVSSTGVSCPGESCDSAISQTANTTLTSNMDVLASAALNGSTTLRHPGSICDRSTLQLNGAVPIGQNSPMQQPILSRGTLVQGFPLTTNLATSTRLPIATHQSTQPAFNLANPLTRPSGTMYPYLYGTSALRGPTIKKTALPTPLAPAQQSRDPRS</sequence>
<evidence type="ECO:0000256" key="10">
    <source>
        <dbReference type="ARBA" id="ARBA00048679"/>
    </source>
</evidence>
<dbReference type="GO" id="GO:0005524">
    <property type="term" value="F:ATP binding"/>
    <property type="evidence" value="ECO:0007669"/>
    <property type="project" value="UniProtKB-UniRule"/>
</dbReference>
<evidence type="ECO:0000256" key="12">
    <source>
        <dbReference type="SAM" id="MobiDB-lite"/>
    </source>
</evidence>
<feature type="region of interest" description="Disordered" evidence="12">
    <location>
        <begin position="1"/>
        <end position="25"/>
    </location>
</feature>
<protein>
    <recommendedName>
        <fullName evidence="2">non-specific serine/threonine protein kinase</fullName>
        <ecNumber evidence="2">2.7.11.1</ecNumber>
    </recommendedName>
</protein>
<dbReference type="PROSITE" id="PS00108">
    <property type="entry name" value="PROTEIN_KINASE_ST"/>
    <property type="match status" value="1"/>
</dbReference>
<comment type="caution">
    <text evidence="15">The sequence shown here is derived from an EMBL/GenBank/DDBJ whole genome shotgun (WGS) entry which is preliminary data.</text>
</comment>
<dbReference type="Pfam" id="PF00433">
    <property type="entry name" value="Pkinase_C"/>
    <property type="match status" value="1"/>
</dbReference>
<dbReference type="InterPro" id="IPR000961">
    <property type="entry name" value="AGC-kinase_C"/>
</dbReference>
<dbReference type="CDD" id="cd05584">
    <property type="entry name" value="STKc_p70S6K"/>
    <property type="match status" value="1"/>
</dbReference>
<evidence type="ECO:0000256" key="7">
    <source>
        <dbReference type="ARBA" id="ARBA00022777"/>
    </source>
</evidence>
<evidence type="ECO:0000259" key="14">
    <source>
        <dbReference type="PROSITE" id="PS51285"/>
    </source>
</evidence>
<dbReference type="AlphaFoldDB" id="A0A8S9YH23"/>
<evidence type="ECO:0000256" key="1">
    <source>
        <dbReference type="ARBA" id="ARBA00009804"/>
    </source>
</evidence>
<dbReference type="InterPro" id="IPR017441">
    <property type="entry name" value="Protein_kinase_ATP_BS"/>
</dbReference>
<evidence type="ECO:0000259" key="13">
    <source>
        <dbReference type="PROSITE" id="PS50011"/>
    </source>
</evidence>
<evidence type="ECO:0000256" key="3">
    <source>
        <dbReference type="ARBA" id="ARBA00022527"/>
    </source>
</evidence>
<dbReference type="PROSITE" id="PS51285">
    <property type="entry name" value="AGC_KINASE_CTER"/>
    <property type="match status" value="1"/>
</dbReference>
<proteinExistence type="inferred from homology"/>
<evidence type="ECO:0000256" key="8">
    <source>
        <dbReference type="ARBA" id="ARBA00022840"/>
    </source>
</evidence>
<keyword evidence="3" id="KW-0723">Serine/threonine-protein kinase</keyword>
<feature type="domain" description="Protein kinase" evidence="13">
    <location>
        <begin position="75"/>
        <end position="333"/>
    </location>
</feature>
<accession>A0A8S9YH23</accession>
<feature type="binding site" evidence="11">
    <location>
        <position position="104"/>
    </location>
    <ligand>
        <name>ATP</name>
        <dbReference type="ChEBI" id="CHEBI:30616"/>
    </ligand>
</feature>
<dbReference type="FunFam" id="3.30.200.20:FF:000686">
    <property type="entry name" value="Ribosomal protein S6 kinase"/>
    <property type="match status" value="1"/>
</dbReference>
<keyword evidence="6 11" id="KW-0547">Nucleotide-binding</keyword>
<dbReference type="PROSITE" id="PS50011">
    <property type="entry name" value="PROTEIN_KINASE_DOM"/>
    <property type="match status" value="1"/>
</dbReference>
<dbReference type="InterPro" id="IPR011009">
    <property type="entry name" value="Kinase-like_dom_sf"/>
</dbReference>
<dbReference type="Gene3D" id="3.30.200.20">
    <property type="entry name" value="Phosphorylase Kinase, domain 1"/>
    <property type="match status" value="1"/>
</dbReference>
<evidence type="ECO:0000256" key="11">
    <source>
        <dbReference type="PROSITE-ProRule" id="PRU10141"/>
    </source>
</evidence>
<dbReference type="InterPro" id="IPR008271">
    <property type="entry name" value="Ser/Thr_kinase_AS"/>
</dbReference>
<gene>
    <name evidence="15" type="ORF">EG68_09817</name>
</gene>
<keyword evidence="4" id="KW-0597">Phosphoprotein</keyword>
<evidence type="ECO:0000313" key="16">
    <source>
        <dbReference type="Proteomes" id="UP000822476"/>
    </source>
</evidence>
<keyword evidence="7" id="KW-0418">Kinase</keyword>